<reference evidence="2" key="1">
    <citation type="submission" date="2021-02" db="EMBL/GenBank/DDBJ databases">
        <authorList>
            <person name="Nowell W R."/>
        </authorList>
    </citation>
    <scope>NUCLEOTIDE SEQUENCE</scope>
</reference>
<feature type="non-terminal residue" evidence="2">
    <location>
        <position position="81"/>
    </location>
</feature>
<dbReference type="Proteomes" id="UP000676336">
    <property type="component" value="Unassembled WGS sequence"/>
</dbReference>
<accession>A0A8S3AEU8</accession>
<dbReference type="EMBL" id="CAJOBI010120681">
    <property type="protein sequence ID" value="CAF4676874.1"/>
    <property type="molecule type" value="Genomic_DNA"/>
</dbReference>
<sequence length="81" mass="8820">KKEIEQNGNFVRRTPRRSTNTSSISADSGYCDIPTTTTTTSSSSSSKLIPVHLVSCRLIPVNVTRTKSMDIHCITCTCPTS</sequence>
<evidence type="ECO:0000256" key="1">
    <source>
        <dbReference type="SAM" id="MobiDB-lite"/>
    </source>
</evidence>
<name>A0A8S3AEU8_9BILA</name>
<feature type="non-terminal residue" evidence="2">
    <location>
        <position position="1"/>
    </location>
</feature>
<protein>
    <submittedName>
        <fullName evidence="2">Uncharacterized protein</fullName>
    </submittedName>
</protein>
<dbReference type="AlphaFoldDB" id="A0A8S3AEU8"/>
<evidence type="ECO:0000313" key="3">
    <source>
        <dbReference type="Proteomes" id="UP000676336"/>
    </source>
</evidence>
<comment type="caution">
    <text evidence="2">The sequence shown here is derived from an EMBL/GenBank/DDBJ whole genome shotgun (WGS) entry which is preliminary data.</text>
</comment>
<feature type="region of interest" description="Disordered" evidence="1">
    <location>
        <begin position="1"/>
        <end position="28"/>
    </location>
</feature>
<evidence type="ECO:0000313" key="2">
    <source>
        <dbReference type="EMBL" id="CAF4676874.1"/>
    </source>
</evidence>
<organism evidence="2 3">
    <name type="scientific">Rotaria magnacalcarata</name>
    <dbReference type="NCBI Taxonomy" id="392030"/>
    <lineage>
        <taxon>Eukaryota</taxon>
        <taxon>Metazoa</taxon>
        <taxon>Spiralia</taxon>
        <taxon>Gnathifera</taxon>
        <taxon>Rotifera</taxon>
        <taxon>Eurotatoria</taxon>
        <taxon>Bdelloidea</taxon>
        <taxon>Philodinida</taxon>
        <taxon>Philodinidae</taxon>
        <taxon>Rotaria</taxon>
    </lineage>
</organism>
<proteinExistence type="predicted"/>
<gene>
    <name evidence="2" type="ORF">SMN809_LOCUS42122</name>
</gene>